<protein>
    <submittedName>
        <fullName evidence="1">Uncharacterized protein</fullName>
    </submittedName>
</protein>
<organism evidence="1 2">
    <name type="scientific">Gossypium mustelinum</name>
    <name type="common">Cotton</name>
    <name type="synonym">Gossypium caicoense</name>
    <dbReference type="NCBI Taxonomy" id="34275"/>
    <lineage>
        <taxon>Eukaryota</taxon>
        <taxon>Viridiplantae</taxon>
        <taxon>Streptophyta</taxon>
        <taxon>Embryophyta</taxon>
        <taxon>Tracheophyta</taxon>
        <taxon>Spermatophyta</taxon>
        <taxon>Magnoliopsida</taxon>
        <taxon>eudicotyledons</taxon>
        <taxon>Gunneridae</taxon>
        <taxon>Pentapetalae</taxon>
        <taxon>rosids</taxon>
        <taxon>malvids</taxon>
        <taxon>Malvales</taxon>
        <taxon>Malvaceae</taxon>
        <taxon>Malvoideae</taxon>
        <taxon>Gossypium</taxon>
    </lineage>
</organism>
<dbReference type="EMBL" id="CM017647">
    <property type="protein sequence ID" value="TYJ05865.1"/>
    <property type="molecule type" value="Genomic_DNA"/>
</dbReference>
<evidence type="ECO:0000313" key="1">
    <source>
        <dbReference type="EMBL" id="TYJ05865.1"/>
    </source>
</evidence>
<name>A0A5D2WVT6_GOSMU</name>
<proteinExistence type="predicted"/>
<accession>A0A5D2WVT6</accession>
<dbReference type="Proteomes" id="UP000323597">
    <property type="component" value="Chromosome A12"/>
</dbReference>
<keyword evidence="2" id="KW-1185">Reference proteome</keyword>
<evidence type="ECO:0000313" key="2">
    <source>
        <dbReference type="Proteomes" id="UP000323597"/>
    </source>
</evidence>
<reference evidence="1 2" key="1">
    <citation type="submission" date="2019-07" db="EMBL/GenBank/DDBJ databases">
        <title>WGS assembly of Gossypium mustelinum.</title>
        <authorList>
            <person name="Chen Z.J."/>
            <person name="Sreedasyam A."/>
            <person name="Ando A."/>
            <person name="Song Q."/>
            <person name="De L."/>
            <person name="Hulse-Kemp A."/>
            <person name="Ding M."/>
            <person name="Ye W."/>
            <person name="Kirkbride R."/>
            <person name="Jenkins J."/>
            <person name="Plott C."/>
            <person name="Lovell J."/>
            <person name="Lin Y.-M."/>
            <person name="Vaughn R."/>
            <person name="Liu B."/>
            <person name="Li W."/>
            <person name="Simpson S."/>
            <person name="Scheffler B."/>
            <person name="Saski C."/>
            <person name="Grover C."/>
            <person name="Hu G."/>
            <person name="Conover J."/>
            <person name="Carlson J."/>
            <person name="Shu S."/>
            <person name="Boston L."/>
            <person name="Williams M."/>
            <person name="Peterson D."/>
            <person name="Mcgee K."/>
            <person name="Jones D."/>
            <person name="Wendel J."/>
            <person name="Stelly D."/>
            <person name="Grimwood J."/>
            <person name="Schmutz J."/>
        </authorList>
    </citation>
    <scope>NUCLEOTIDE SEQUENCE [LARGE SCALE GENOMIC DNA]</scope>
    <source>
        <strain evidence="1">1408120.09</strain>
    </source>
</reference>
<gene>
    <name evidence="1" type="ORF">E1A91_A12G193700v1</name>
</gene>
<sequence length="104" mass="11888">MASLCLINLGIFDAVSRRTPETSRIVVACRKALNKGVFRFRQGWGLFLFLLDLDLLWVLALIDHHLPLCISCRIPSAFRIRVGVHFIPLEAGKREALKLVEREF</sequence>
<dbReference type="AlphaFoldDB" id="A0A5D2WVT6"/>